<dbReference type="AlphaFoldDB" id="A0A1U7VQ18"/>
<feature type="non-terminal residue" evidence="3">
    <location>
        <position position="214"/>
    </location>
</feature>
<gene>
    <name evidence="3" type="primary">LOC104216143</name>
</gene>
<evidence type="ECO:0000313" key="2">
    <source>
        <dbReference type="Proteomes" id="UP000189701"/>
    </source>
</evidence>
<dbReference type="GO" id="GO:0003735">
    <property type="term" value="F:structural constituent of ribosome"/>
    <property type="evidence" value="ECO:0007669"/>
    <property type="project" value="InterPro"/>
</dbReference>
<proteinExistence type="predicted"/>
<name>A0A1U7VQ18_NICSY</name>
<dbReference type="GO" id="GO:0005763">
    <property type="term" value="C:mitochondrial small ribosomal subunit"/>
    <property type="evidence" value="ECO:0007669"/>
    <property type="project" value="TreeGrafter"/>
</dbReference>
<dbReference type="Gene3D" id="3.30.160.20">
    <property type="match status" value="1"/>
</dbReference>
<dbReference type="RefSeq" id="XP_009764444.1">
    <property type="nucleotide sequence ID" value="XM_009766142.1"/>
</dbReference>
<evidence type="ECO:0000313" key="3">
    <source>
        <dbReference type="RefSeq" id="XP_009764444.1"/>
    </source>
</evidence>
<keyword evidence="2" id="KW-1185">Reference proteome</keyword>
<accession>A0A1U7VQ18</accession>
<protein>
    <submittedName>
        <fullName evidence="3">Uncharacterized protein LOC104216143</fullName>
    </submittedName>
</protein>
<dbReference type="GO" id="GO:0032543">
    <property type="term" value="P:mitochondrial translation"/>
    <property type="evidence" value="ECO:0007669"/>
    <property type="project" value="InterPro"/>
</dbReference>
<dbReference type="InterPro" id="IPR039848">
    <property type="entry name" value="Ribosomal_mS35_mt"/>
</dbReference>
<dbReference type="Pfam" id="PF10213">
    <property type="entry name" value="MRP-S28"/>
    <property type="match status" value="1"/>
</dbReference>
<dbReference type="PANTHER" id="PTHR13490:SF0">
    <property type="entry name" value="SMALL RIBOSOMAL SUBUNIT PROTEIN MS35"/>
    <property type="match status" value="1"/>
</dbReference>
<reference evidence="3" key="2">
    <citation type="submission" date="2025-08" db="UniProtKB">
        <authorList>
            <consortium name="RefSeq"/>
        </authorList>
    </citation>
    <scope>IDENTIFICATION</scope>
    <source>
        <tissue evidence="3">Leaf</tissue>
    </source>
</reference>
<reference evidence="2" key="1">
    <citation type="journal article" date="2013" name="Genome Biol.">
        <title>Reference genomes and transcriptomes of Nicotiana sylvestris and Nicotiana tomentosiformis.</title>
        <authorList>
            <person name="Sierro N."/>
            <person name="Battey J.N."/>
            <person name="Ouadi S."/>
            <person name="Bovet L."/>
            <person name="Goepfert S."/>
            <person name="Bakaher N."/>
            <person name="Peitsch M.C."/>
            <person name="Ivanov N.V."/>
        </authorList>
    </citation>
    <scope>NUCLEOTIDE SEQUENCE [LARGE SCALE GENOMIC DNA]</scope>
</reference>
<feature type="non-terminal residue" evidence="3">
    <location>
        <position position="1"/>
    </location>
</feature>
<dbReference type="FunFam" id="3.30.160.20:FF:000055">
    <property type="entry name" value="Ribosomal protein S24/S35"/>
    <property type="match status" value="1"/>
</dbReference>
<dbReference type="STRING" id="4096.A0A1U7VQ18"/>
<dbReference type="eggNOG" id="KOG3933">
    <property type="taxonomic scope" value="Eukaryota"/>
</dbReference>
<dbReference type="InterPro" id="IPR019349">
    <property type="entry name" value="Ribosomal_mS35_mit"/>
</dbReference>
<sequence>LQSVESVFGDLFDIPIYFVFGFLDSLDVLFYPDEIKKKVEVKFDEIGERVEKGEITPEEGYALFKEFEDGVVVERAKLMEKDAPQFDENMLPDKNKNLDDPPGEGPVVRWQTRVVFAPGGDAWHPKNRKVKLAVTVKELGLSKHQFGRLRELVGNRYHPGRDELTITSERVEHREENRKDCLRTLFGLIAEAGNANKMVEDVTSCCFSCIVLLI</sequence>
<organism evidence="2 3">
    <name type="scientific">Nicotiana sylvestris</name>
    <name type="common">Wood tobacco</name>
    <name type="synonym">South American tobacco</name>
    <dbReference type="NCBI Taxonomy" id="4096"/>
    <lineage>
        <taxon>Eukaryota</taxon>
        <taxon>Viridiplantae</taxon>
        <taxon>Streptophyta</taxon>
        <taxon>Embryophyta</taxon>
        <taxon>Tracheophyta</taxon>
        <taxon>Spermatophyta</taxon>
        <taxon>Magnoliopsida</taxon>
        <taxon>eudicotyledons</taxon>
        <taxon>Gunneridae</taxon>
        <taxon>Pentapetalae</taxon>
        <taxon>asterids</taxon>
        <taxon>lamiids</taxon>
        <taxon>Solanales</taxon>
        <taxon>Solanaceae</taxon>
        <taxon>Nicotianoideae</taxon>
        <taxon>Nicotianeae</taxon>
        <taxon>Nicotiana</taxon>
    </lineage>
</organism>
<evidence type="ECO:0000259" key="1">
    <source>
        <dbReference type="Pfam" id="PF10213"/>
    </source>
</evidence>
<dbReference type="Proteomes" id="UP000189701">
    <property type="component" value="Unplaced"/>
</dbReference>
<dbReference type="PANTHER" id="PTHR13490">
    <property type="entry name" value="MITOCHONDRIAL 28S RIBOSOMAL PROTEIN S28"/>
    <property type="match status" value="1"/>
</dbReference>
<feature type="domain" description="Small ribosomal subunit protein mS35 mitochondrial conserved" evidence="1">
    <location>
        <begin position="122"/>
        <end position="202"/>
    </location>
</feature>